<evidence type="ECO:0000313" key="2">
    <source>
        <dbReference type="Proteomes" id="UP000769528"/>
    </source>
</evidence>
<gene>
    <name evidence="1" type="ORF">WICMUC_003060</name>
</gene>
<protein>
    <submittedName>
        <fullName evidence="1">Uncharacterized protein</fullName>
    </submittedName>
</protein>
<proteinExistence type="predicted"/>
<comment type="caution">
    <text evidence="1">The sequence shown here is derived from an EMBL/GenBank/DDBJ whole genome shotgun (WGS) entry which is preliminary data.</text>
</comment>
<keyword evidence="2" id="KW-1185">Reference proteome</keyword>
<name>A0A9P8PMZ9_9ASCO</name>
<organism evidence="1 2">
    <name type="scientific">Wickerhamomyces mucosus</name>
    <dbReference type="NCBI Taxonomy" id="1378264"/>
    <lineage>
        <taxon>Eukaryota</taxon>
        <taxon>Fungi</taxon>
        <taxon>Dikarya</taxon>
        <taxon>Ascomycota</taxon>
        <taxon>Saccharomycotina</taxon>
        <taxon>Saccharomycetes</taxon>
        <taxon>Phaffomycetales</taxon>
        <taxon>Wickerhamomycetaceae</taxon>
        <taxon>Wickerhamomyces</taxon>
    </lineage>
</organism>
<sequence>MSLRILTYNIQARSCFNGSKTGLEEFKVVADDGGAVVGDTVDEELEWKSAEFLFDLDDVGFDKLGLL</sequence>
<evidence type="ECO:0000313" key="1">
    <source>
        <dbReference type="EMBL" id="KAH3674857.1"/>
    </source>
</evidence>
<dbReference type="AlphaFoldDB" id="A0A9P8PMZ9"/>
<dbReference type="Proteomes" id="UP000769528">
    <property type="component" value="Unassembled WGS sequence"/>
</dbReference>
<accession>A0A9P8PMZ9</accession>
<reference evidence="1" key="1">
    <citation type="journal article" date="2021" name="Open Biol.">
        <title>Shared evolutionary footprints suggest mitochondrial oxidative damage underlies multiple complex I losses in fungi.</title>
        <authorList>
            <person name="Schikora-Tamarit M.A."/>
            <person name="Marcet-Houben M."/>
            <person name="Nosek J."/>
            <person name="Gabaldon T."/>
        </authorList>
    </citation>
    <scope>NUCLEOTIDE SEQUENCE</scope>
    <source>
        <strain evidence="1">CBS6341</strain>
    </source>
</reference>
<dbReference type="EMBL" id="JAEUBF010000796">
    <property type="protein sequence ID" value="KAH3674857.1"/>
    <property type="molecule type" value="Genomic_DNA"/>
</dbReference>
<reference evidence="1" key="2">
    <citation type="submission" date="2021-01" db="EMBL/GenBank/DDBJ databases">
        <authorList>
            <person name="Schikora-Tamarit M.A."/>
        </authorList>
    </citation>
    <scope>NUCLEOTIDE SEQUENCE</scope>
    <source>
        <strain evidence="1">CBS6341</strain>
    </source>
</reference>